<name>A0ABR1R9S8_9PEZI</name>
<reference evidence="1 2" key="1">
    <citation type="submission" date="2023-01" db="EMBL/GenBank/DDBJ databases">
        <title>Analysis of 21 Apiospora genomes using comparative genomics revels a genus with tremendous synthesis potential of carbohydrate active enzymes and secondary metabolites.</title>
        <authorList>
            <person name="Sorensen T."/>
        </authorList>
    </citation>
    <scope>NUCLEOTIDE SEQUENCE [LARGE SCALE GENOMIC DNA]</scope>
    <source>
        <strain evidence="1 2">CBS 20057</strain>
    </source>
</reference>
<evidence type="ECO:0000313" key="1">
    <source>
        <dbReference type="EMBL" id="KAK8005814.1"/>
    </source>
</evidence>
<comment type="caution">
    <text evidence="1">The sequence shown here is derived from an EMBL/GenBank/DDBJ whole genome shotgun (WGS) entry which is preliminary data.</text>
</comment>
<gene>
    <name evidence="1" type="ORF">PG991_012111</name>
</gene>
<keyword evidence="2" id="KW-1185">Reference proteome</keyword>
<dbReference type="Proteomes" id="UP001396898">
    <property type="component" value="Unassembled WGS sequence"/>
</dbReference>
<evidence type="ECO:0000313" key="2">
    <source>
        <dbReference type="Proteomes" id="UP001396898"/>
    </source>
</evidence>
<proteinExistence type="predicted"/>
<organism evidence="1 2">
    <name type="scientific">Apiospora marii</name>
    <dbReference type="NCBI Taxonomy" id="335849"/>
    <lineage>
        <taxon>Eukaryota</taxon>
        <taxon>Fungi</taxon>
        <taxon>Dikarya</taxon>
        <taxon>Ascomycota</taxon>
        <taxon>Pezizomycotina</taxon>
        <taxon>Sordariomycetes</taxon>
        <taxon>Xylariomycetidae</taxon>
        <taxon>Amphisphaeriales</taxon>
        <taxon>Apiosporaceae</taxon>
        <taxon>Apiospora</taxon>
    </lineage>
</organism>
<dbReference type="EMBL" id="JAQQWI010000017">
    <property type="protein sequence ID" value="KAK8005814.1"/>
    <property type="molecule type" value="Genomic_DNA"/>
</dbReference>
<accession>A0ABR1R9S8</accession>
<sequence>MPSSAIVQYDFDDNRGTTFMGSQQNEGNYPCDSSQRQLGRGSAQGIELVAIPSMKKSLAALFLDDQLNLSALLDRGWLLWLAGLRSYGHRGLRHCVIALAPDARAHFYFNVLLQNSCANLLHSIANLIMPRRRGKLLTSGNLGASPQ</sequence>
<protein>
    <submittedName>
        <fullName evidence="1">Uncharacterized protein</fullName>
    </submittedName>
</protein>